<keyword evidence="4" id="KW-1185">Reference proteome</keyword>
<feature type="compositionally biased region" description="Basic and acidic residues" evidence="1">
    <location>
        <begin position="292"/>
        <end position="314"/>
    </location>
</feature>
<proteinExistence type="predicted"/>
<dbReference type="EMBL" id="JASPKZ010003850">
    <property type="protein sequence ID" value="KAJ9592022.1"/>
    <property type="molecule type" value="Genomic_DNA"/>
</dbReference>
<comment type="caution">
    <text evidence="3">The sequence shown here is derived from an EMBL/GenBank/DDBJ whole genome shotgun (WGS) entry which is preliminary data.</text>
</comment>
<organism evidence="3 4">
    <name type="scientific">Diploptera punctata</name>
    <name type="common">Pacific beetle cockroach</name>
    <dbReference type="NCBI Taxonomy" id="6984"/>
    <lineage>
        <taxon>Eukaryota</taxon>
        <taxon>Metazoa</taxon>
        <taxon>Ecdysozoa</taxon>
        <taxon>Arthropoda</taxon>
        <taxon>Hexapoda</taxon>
        <taxon>Insecta</taxon>
        <taxon>Pterygota</taxon>
        <taxon>Neoptera</taxon>
        <taxon>Polyneoptera</taxon>
        <taxon>Dictyoptera</taxon>
        <taxon>Blattodea</taxon>
        <taxon>Blaberoidea</taxon>
        <taxon>Blaberidae</taxon>
        <taxon>Diplopterinae</taxon>
        <taxon>Diploptera</taxon>
    </lineage>
</organism>
<feature type="compositionally biased region" description="Polar residues" evidence="1">
    <location>
        <begin position="365"/>
        <end position="374"/>
    </location>
</feature>
<dbReference type="GO" id="GO:0003723">
    <property type="term" value="F:RNA binding"/>
    <property type="evidence" value="ECO:0007669"/>
    <property type="project" value="InterPro"/>
</dbReference>
<dbReference type="Proteomes" id="UP001233999">
    <property type="component" value="Unassembled WGS sequence"/>
</dbReference>
<accession>A0AAD8A5B0</accession>
<dbReference type="InterPro" id="IPR037998">
    <property type="entry name" value="Exu"/>
</dbReference>
<feature type="region of interest" description="Disordered" evidence="1">
    <location>
        <begin position="290"/>
        <end position="374"/>
    </location>
</feature>
<dbReference type="GO" id="GO:0045450">
    <property type="term" value="P:bicoid mRNA localization"/>
    <property type="evidence" value="ECO:0007669"/>
    <property type="project" value="InterPro"/>
</dbReference>
<evidence type="ECO:0000313" key="4">
    <source>
        <dbReference type="Proteomes" id="UP001233999"/>
    </source>
</evidence>
<dbReference type="PANTHER" id="PTHR12384">
    <property type="entry name" value="MATERNAL PROTEIN EXUPERANTIA"/>
    <property type="match status" value="1"/>
</dbReference>
<feature type="domain" description="Exuperantia RNAse H-like" evidence="2">
    <location>
        <begin position="9"/>
        <end position="168"/>
    </location>
</feature>
<dbReference type="InterPro" id="IPR012337">
    <property type="entry name" value="RNaseH-like_sf"/>
</dbReference>
<dbReference type="PANTHER" id="PTHR12384:SF2">
    <property type="entry name" value="MATERNAL PROTEIN EXUPERANTIA"/>
    <property type="match status" value="1"/>
</dbReference>
<dbReference type="InterPro" id="IPR054362">
    <property type="entry name" value="Exu_RNase_H-like"/>
</dbReference>
<protein>
    <recommendedName>
        <fullName evidence="2">Exuperantia RNAse H-like domain-containing protein</fullName>
    </recommendedName>
</protein>
<name>A0AAD8A5B0_DIPPU</name>
<dbReference type="AlphaFoldDB" id="A0AAD8A5B0"/>
<dbReference type="InterPro" id="IPR036397">
    <property type="entry name" value="RNaseH_sf"/>
</dbReference>
<evidence type="ECO:0000259" key="2">
    <source>
        <dbReference type="Pfam" id="PF22123"/>
    </source>
</evidence>
<dbReference type="Gene3D" id="3.30.420.10">
    <property type="entry name" value="Ribonuclease H-like superfamily/Ribonuclease H"/>
    <property type="match status" value="1"/>
</dbReference>
<evidence type="ECO:0000256" key="1">
    <source>
        <dbReference type="SAM" id="MobiDB-lite"/>
    </source>
</evidence>
<feature type="compositionally biased region" description="Polar residues" evidence="1">
    <location>
        <begin position="318"/>
        <end position="357"/>
    </location>
</feature>
<reference evidence="3" key="1">
    <citation type="journal article" date="2023" name="IScience">
        <title>Live-bearing cockroach genome reveals convergent evolutionary mechanisms linked to viviparity in insects and beyond.</title>
        <authorList>
            <person name="Fouks B."/>
            <person name="Harrison M.C."/>
            <person name="Mikhailova A.A."/>
            <person name="Marchal E."/>
            <person name="English S."/>
            <person name="Carruthers M."/>
            <person name="Jennings E.C."/>
            <person name="Chiamaka E.L."/>
            <person name="Frigard R.A."/>
            <person name="Pippel M."/>
            <person name="Attardo G.M."/>
            <person name="Benoit J.B."/>
            <person name="Bornberg-Bauer E."/>
            <person name="Tobe S.S."/>
        </authorList>
    </citation>
    <scope>NUCLEOTIDE SEQUENCE</scope>
    <source>
        <strain evidence="3">Stay&amp;Tobe</strain>
    </source>
</reference>
<sequence>PTEIFQLMYRLVGWDLDTTGRRLIDEICQISAYSPAMNFSQYVMPFRDLNPAARRRHNIRVVTVGRYRMLKDSKTGKVLKTKSEISALSDFIQWLENIKGDTLDGVILISHEPRKVAAPLLLESLRKYNLLERFSAVVKGFANGYAIAEVKCAKTVRSFSLRTLSRVLLDKDEELDNAADRARLAYQVMQHLCGSEDRPENSQGSGDAGDESNRGLVEAVCHYTNSVAKEELDLAGLKVILERQNSLRPVFYHYFVSYEKDGKESISQLMTKLTQAKPKELEELQELLITHFDPESQPKNENKVQADKENKVDAGDASGSSTPDTKTSSPVKAPSSSGDTNTNTHNSPQNNATSKKVSMNADEAVTSSPDSTAS</sequence>
<dbReference type="SUPFAM" id="SSF53098">
    <property type="entry name" value="Ribonuclease H-like"/>
    <property type="match status" value="1"/>
</dbReference>
<reference evidence="3" key="2">
    <citation type="submission" date="2023-05" db="EMBL/GenBank/DDBJ databases">
        <authorList>
            <person name="Fouks B."/>
        </authorList>
    </citation>
    <scope>NUCLEOTIDE SEQUENCE</scope>
    <source>
        <strain evidence="3">Stay&amp;Tobe</strain>
        <tissue evidence="3">Testes</tissue>
    </source>
</reference>
<gene>
    <name evidence="3" type="ORF">L9F63_001461</name>
</gene>
<feature type="non-terminal residue" evidence="3">
    <location>
        <position position="1"/>
    </location>
</feature>
<dbReference type="GO" id="GO:0042803">
    <property type="term" value="F:protein homodimerization activity"/>
    <property type="evidence" value="ECO:0007669"/>
    <property type="project" value="InterPro"/>
</dbReference>
<dbReference type="Pfam" id="PF22123">
    <property type="entry name" value="Exu_RNase_H_like"/>
    <property type="match status" value="1"/>
</dbReference>
<evidence type="ECO:0000313" key="3">
    <source>
        <dbReference type="EMBL" id="KAJ9592022.1"/>
    </source>
</evidence>